<name>A0AAP8T9U5_9BACT</name>
<protein>
    <submittedName>
        <fullName evidence="6">UTP--glucose-1-phosphate uridylyltransferase</fullName>
    </submittedName>
</protein>
<dbReference type="InterPro" id="IPR011004">
    <property type="entry name" value="Trimer_LpxA-like_sf"/>
</dbReference>
<feature type="binding site" evidence="5">
    <location>
        <position position="215"/>
    </location>
    <ligand>
        <name>UTP</name>
        <dbReference type="ChEBI" id="CHEBI:46398"/>
    </ligand>
</feature>
<dbReference type="PANTHER" id="PTHR43511">
    <property type="match status" value="1"/>
</dbReference>
<dbReference type="EMBL" id="PJKN01000002">
    <property type="protein sequence ID" value="PNC57075.1"/>
    <property type="molecule type" value="Genomic_DNA"/>
</dbReference>
<accession>A0AAP8T9U5</accession>
<evidence type="ECO:0000256" key="2">
    <source>
        <dbReference type="ARBA" id="ARBA00022679"/>
    </source>
</evidence>
<comment type="caution">
    <text evidence="6">The sequence shown here is derived from an EMBL/GenBank/DDBJ whole genome shotgun (WGS) entry which is preliminary data.</text>
</comment>
<feature type="binding site" evidence="5">
    <location>
        <position position="184"/>
    </location>
    <ligand>
        <name>UTP</name>
        <dbReference type="ChEBI" id="CHEBI:46398"/>
    </ligand>
</feature>
<dbReference type="InterPro" id="IPR016267">
    <property type="entry name" value="UDPGP_trans"/>
</dbReference>
<evidence type="ECO:0000256" key="4">
    <source>
        <dbReference type="PIRSR" id="PIRSR000806-1"/>
    </source>
</evidence>
<dbReference type="Proteomes" id="UP000235914">
    <property type="component" value="Unassembled WGS sequence"/>
</dbReference>
<dbReference type="GO" id="GO:0003983">
    <property type="term" value="F:UTP:glucose-1-phosphate uridylyltransferase activity"/>
    <property type="evidence" value="ECO:0007669"/>
    <property type="project" value="InterPro"/>
</dbReference>
<dbReference type="AlphaFoldDB" id="A0AAP8T9U5"/>
<evidence type="ECO:0000256" key="1">
    <source>
        <dbReference type="ARBA" id="ARBA00010401"/>
    </source>
</evidence>
<dbReference type="Gene3D" id="3.90.550.10">
    <property type="entry name" value="Spore Coat Polysaccharide Biosynthesis Protein SpsA, Chain A"/>
    <property type="match status" value="1"/>
</dbReference>
<evidence type="ECO:0000313" key="6">
    <source>
        <dbReference type="EMBL" id="PNC57075.1"/>
    </source>
</evidence>
<feature type="binding site" evidence="5">
    <location>
        <position position="362"/>
    </location>
    <ligand>
        <name>UTP</name>
        <dbReference type="ChEBI" id="CHEBI:46398"/>
    </ligand>
</feature>
<feature type="binding site" evidence="5">
    <location>
        <position position="90"/>
    </location>
    <ligand>
        <name>UTP</name>
        <dbReference type="ChEBI" id="CHEBI:46398"/>
    </ligand>
</feature>
<gene>
    <name evidence="6" type="ORF">CXU09_05785</name>
</gene>
<dbReference type="InterPro" id="IPR002618">
    <property type="entry name" value="UDPGP_fam"/>
</dbReference>
<feature type="binding site" evidence="4">
    <location>
        <position position="185"/>
    </location>
    <ligand>
        <name>substrate</name>
    </ligand>
</feature>
<evidence type="ECO:0000256" key="3">
    <source>
        <dbReference type="ARBA" id="ARBA00022695"/>
    </source>
</evidence>
<keyword evidence="2" id="KW-0808">Transferase</keyword>
<evidence type="ECO:0000256" key="5">
    <source>
        <dbReference type="PIRSR" id="PIRSR000806-2"/>
    </source>
</evidence>
<reference evidence="6 7" key="1">
    <citation type="journal article" date="2017" name="BMC Genomics">
        <title>Genome sequencing of 39 Akkermansia muciniphila isolates reveals its population structure, genomic and functional diverisity, and global distribution in mammalian gut microbiotas.</title>
        <authorList>
            <person name="Guo X."/>
            <person name="Li S."/>
            <person name="Zhang J."/>
            <person name="Wu F."/>
            <person name="Li X."/>
            <person name="Wu D."/>
            <person name="Zhang M."/>
            <person name="Ou Z."/>
            <person name="Jie Z."/>
            <person name="Yan Q."/>
            <person name="Li P."/>
            <person name="Yi J."/>
            <person name="Peng Y."/>
        </authorList>
    </citation>
    <scope>NUCLEOTIDE SEQUENCE [LARGE SCALE GENOMIC DNA]</scope>
    <source>
        <strain evidence="6 7">GP43</strain>
    </source>
</reference>
<organism evidence="6 7">
    <name type="scientific">Akkermansia muciniphila</name>
    <dbReference type="NCBI Taxonomy" id="239935"/>
    <lineage>
        <taxon>Bacteria</taxon>
        <taxon>Pseudomonadati</taxon>
        <taxon>Verrucomicrobiota</taxon>
        <taxon>Verrucomicrobiia</taxon>
        <taxon>Verrucomicrobiales</taxon>
        <taxon>Akkermansiaceae</taxon>
        <taxon>Akkermansia</taxon>
    </lineage>
</organism>
<feature type="binding site" evidence="5">
    <location>
        <position position="156"/>
    </location>
    <ligand>
        <name>UTP</name>
        <dbReference type="ChEBI" id="CHEBI:46398"/>
    </ligand>
</feature>
<comment type="similarity">
    <text evidence="1">Belongs to the UDPGP type 1 family.</text>
</comment>
<proteinExistence type="inferred from homology"/>
<dbReference type="Pfam" id="PF01704">
    <property type="entry name" value="UDPGP"/>
    <property type="match status" value="1"/>
</dbReference>
<dbReference type="CDD" id="cd00897">
    <property type="entry name" value="UGPase_euk"/>
    <property type="match status" value="1"/>
</dbReference>
<keyword evidence="3 6" id="KW-0548">Nucleotidyltransferase</keyword>
<dbReference type="InterPro" id="IPR029044">
    <property type="entry name" value="Nucleotide-diphossugar_trans"/>
</dbReference>
<dbReference type="Gene3D" id="2.160.10.10">
    <property type="entry name" value="Hexapeptide repeat proteins"/>
    <property type="match status" value="1"/>
</dbReference>
<dbReference type="SUPFAM" id="SSF53448">
    <property type="entry name" value="Nucleotide-diphospho-sugar transferases"/>
    <property type="match status" value="1"/>
</dbReference>
<dbReference type="GO" id="GO:0006011">
    <property type="term" value="P:UDP-alpha-D-glucose metabolic process"/>
    <property type="evidence" value="ECO:0007669"/>
    <property type="project" value="InterPro"/>
</dbReference>
<sequence>MSTFTPFAEKMESAGVSAAAVNAFSRCYEALVSNHSGMIPETDILPADQVEDWQDITASTPAADKDLIARCVCIKLNGGLGTSMGLQKAKSLLKIKGEDTFLDLIVRQVKHLRSISGTPVRLLLMNSFSTSADTLAYLEKYAADGFADPAQVELMQNRVPKILADGLSPASCPEQPELEWCPPGHGDLYPALLGSGWLDRLLADGVKYAFVSNSDNLGAQLDMNFLRWFAESGAPFVMEVTRRTEADRKGGHLAVRKSDGQLILREVAQCPDEDIPEFQNISRHCYFNTNTLWIRLDALKEILDANGGVLPLPMIRNKKTLNPRDPESAPVYQLETAMGAGIECFPGARAVNVPRSRFFPVKTTSDLFLLRSDAIVVDEHGNVALAPERQGNTPVVDLDAKLYKLVDSLDGLGLPSLAGMDKLTLRGRFHFHDGAVLRGTLLMENDSDETKEILPGVYAGA</sequence>
<dbReference type="RefSeq" id="WP_102735531.1">
    <property type="nucleotide sequence ID" value="NZ_PJKN01000002.1"/>
</dbReference>
<dbReference type="PIRSF" id="PIRSF000806">
    <property type="entry name" value="UDPGP"/>
    <property type="match status" value="1"/>
</dbReference>
<evidence type="ECO:0000313" key="7">
    <source>
        <dbReference type="Proteomes" id="UP000235914"/>
    </source>
</evidence>
<dbReference type="SUPFAM" id="SSF51161">
    <property type="entry name" value="Trimeric LpxA-like enzymes"/>
    <property type="match status" value="1"/>
</dbReference>